<evidence type="ECO:0000259" key="2">
    <source>
        <dbReference type="PROSITE" id="PS51884"/>
    </source>
</evidence>
<organism evidence="3 4">
    <name type="scientific">Panaeolus cyanescens</name>
    <dbReference type="NCBI Taxonomy" id="181874"/>
    <lineage>
        <taxon>Eukaryota</taxon>
        <taxon>Fungi</taxon>
        <taxon>Dikarya</taxon>
        <taxon>Basidiomycota</taxon>
        <taxon>Agaricomycotina</taxon>
        <taxon>Agaricomycetes</taxon>
        <taxon>Agaricomycetidae</taxon>
        <taxon>Agaricales</taxon>
        <taxon>Agaricineae</taxon>
        <taxon>Galeropsidaceae</taxon>
        <taxon>Panaeolus</taxon>
    </lineage>
</organism>
<evidence type="ECO:0000256" key="1">
    <source>
        <dbReference type="SAM" id="SignalP"/>
    </source>
</evidence>
<dbReference type="Proteomes" id="UP000284842">
    <property type="component" value="Unassembled WGS sequence"/>
</dbReference>
<sequence>MYSTLLACLLVLPAMIHGLVIPRNPIDATGASESPGTLSGNVIQVPANVPINACGNTVDVIALINPTFANECEGVDSVNYFNCNQSQNQLEIEIKMEYNPNPYEQGQGKGKDMNMGYGRHTTDDENIREQKHEIICIQPKICNYETRRDEAEHV</sequence>
<dbReference type="InParanoid" id="A0A409WXB7"/>
<feature type="chain" id="PRO_5019059056" description="Chaplin domain-containing protein" evidence="1">
    <location>
        <begin position="19"/>
        <end position="154"/>
    </location>
</feature>
<dbReference type="EMBL" id="NHTK01005067">
    <property type="protein sequence ID" value="PPQ83116.1"/>
    <property type="molecule type" value="Genomic_DNA"/>
</dbReference>
<evidence type="ECO:0000313" key="3">
    <source>
        <dbReference type="EMBL" id="PPQ83116.1"/>
    </source>
</evidence>
<proteinExistence type="predicted"/>
<evidence type="ECO:0000313" key="4">
    <source>
        <dbReference type="Proteomes" id="UP000284842"/>
    </source>
</evidence>
<dbReference type="PROSITE" id="PS51884">
    <property type="entry name" value="CHAPLIN"/>
    <property type="match status" value="1"/>
</dbReference>
<dbReference type="InterPro" id="IPR005528">
    <property type="entry name" value="ChpA-H"/>
</dbReference>
<keyword evidence="1" id="KW-0732">Signal</keyword>
<accession>A0A409WXB7</accession>
<feature type="domain" description="Chaplin" evidence="2">
    <location>
        <begin position="34"/>
        <end position="74"/>
    </location>
</feature>
<dbReference type="OrthoDB" id="5586649at2759"/>
<protein>
    <recommendedName>
        <fullName evidence="2">Chaplin domain-containing protein</fullName>
    </recommendedName>
</protein>
<feature type="signal peptide" evidence="1">
    <location>
        <begin position="1"/>
        <end position="18"/>
    </location>
</feature>
<reference evidence="3 4" key="1">
    <citation type="journal article" date="2018" name="Evol. Lett.">
        <title>Horizontal gene cluster transfer increased hallucinogenic mushroom diversity.</title>
        <authorList>
            <person name="Reynolds H.T."/>
            <person name="Vijayakumar V."/>
            <person name="Gluck-Thaler E."/>
            <person name="Korotkin H.B."/>
            <person name="Matheny P.B."/>
            <person name="Slot J.C."/>
        </authorList>
    </citation>
    <scope>NUCLEOTIDE SEQUENCE [LARGE SCALE GENOMIC DNA]</scope>
    <source>
        <strain evidence="3 4">2629</strain>
    </source>
</reference>
<dbReference type="Pfam" id="PF03777">
    <property type="entry name" value="ChpA-C"/>
    <property type="match status" value="1"/>
</dbReference>
<comment type="caution">
    <text evidence="3">The sequence shown here is derived from an EMBL/GenBank/DDBJ whole genome shotgun (WGS) entry which is preliminary data.</text>
</comment>
<gene>
    <name evidence="3" type="ORF">CVT24_012205</name>
</gene>
<name>A0A409WXB7_9AGAR</name>
<keyword evidence="4" id="KW-1185">Reference proteome</keyword>
<dbReference type="AlphaFoldDB" id="A0A409WXB7"/>